<accession>A0A6A0AI87</accession>
<proteinExistence type="predicted"/>
<reference evidence="1 2" key="1">
    <citation type="submission" date="2020-02" db="EMBL/GenBank/DDBJ databases">
        <title>Draft genome sequence of Haematococcus lacustris strain NIES-144.</title>
        <authorList>
            <person name="Morimoto D."/>
            <person name="Nakagawa S."/>
            <person name="Yoshida T."/>
            <person name="Sawayama S."/>
        </authorList>
    </citation>
    <scope>NUCLEOTIDE SEQUENCE [LARGE SCALE GENOMIC DNA]</scope>
    <source>
        <strain evidence="1 2">NIES-144</strain>
    </source>
</reference>
<evidence type="ECO:0000313" key="2">
    <source>
        <dbReference type="Proteomes" id="UP000485058"/>
    </source>
</evidence>
<comment type="caution">
    <text evidence="1">The sequence shown here is derived from an EMBL/GenBank/DDBJ whole genome shotgun (WGS) entry which is preliminary data.</text>
</comment>
<dbReference type="Proteomes" id="UP000485058">
    <property type="component" value="Unassembled WGS sequence"/>
</dbReference>
<protein>
    <submittedName>
        <fullName evidence="1">Uncharacterized protein</fullName>
    </submittedName>
</protein>
<keyword evidence="2" id="KW-1185">Reference proteome</keyword>
<dbReference type="AlphaFoldDB" id="A0A6A0AI87"/>
<evidence type="ECO:0000313" key="1">
    <source>
        <dbReference type="EMBL" id="GFH31993.1"/>
    </source>
</evidence>
<dbReference type="EMBL" id="BLLF01006143">
    <property type="protein sequence ID" value="GFH31993.1"/>
    <property type="molecule type" value="Genomic_DNA"/>
</dbReference>
<gene>
    <name evidence="1" type="ORF">HaLaN_31137</name>
</gene>
<sequence length="70" mass="7492">MAMALPINCASRNPLTAVFPMVAKSERVMDAAPRTSGILGWLSSGFIIMRTAAALLPPSRAEKCWDTLSV</sequence>
<name>A0A6A0AI87_HAELA</name>
<organism evidence="1 2">
    <name type="scientific">Haematococcus lacustris</name>
    <name type="common">Green alga</name>
    <name type="synonym">Haematococcus pluvialis</name>
    <dbReference type="NCBI Taxonomy" id="44745"/>
    <lineage>
        <taxon>Eukaryota</taxon>
        <taxon>Viridiplantae</taxon>
        <taxon>Chlorophyta</taxon>
        <taxon>core chlorophytes</taxon>
        <taxon>Chlorophyceae</taxon>
        <taxon>CS clade</taxon>
        <taxon>Chlamydomonadales</taxon>
        <taxon>Haematococcaceae</taxon>
        <taxon>Haematococcus</taxon>
    </lineage>
</organism>